<evidence type="ECO:0000256" key="2">
    <source>
        <dbReference type="SAM" id="Phobius"/>
    </source>
</evidence>
<evidence type="ECO:0008006" key="5">
    <source>
        <dbReference type="Google" id="ProtNLM"/>
    </source>
</evidence>
<dbReference type="EMBL" id="JAQNDN010000001">
    <property type="protein sequence ID" value="MDC0667152.1"/>
    <property type="molecule type" value="Genomic_DNA"/>
</dbReference>
<evidence type="ECO:0000313" key="3">
    <source>
        <dbReference type="EMBL" id="MDC0667152.1"/>
    </source>
</evidence>
<accession>A0ABT5AZ92</accession>
<dbReference type="SUPFAM" id="SSF48452">
    <property type="entry name" value="TPR-like"/>
    <property type="match status" value="1"/>
</dbReference>
<feature type="region of interest" description="Disordered" evidence="1">
    <location>
        <begin position="1"/>
        <end position="25"/>
    </location>
</feature>
<dbReference type="InterPro" id="IPR011990">
    <property type="entry name" value="TPR-like_helical_dom_sf"/>
</dbReference>
<feature type="transmembrane region" description="Helical" evidence="2">
    <location>
        <begin position="216"/>
        <end position="240"/>
    </location>
</feature>
<sequence length="261" mass="26734">MSAGPPAAARQLEPAPGAQAGATDEAEAQRVFEEGSKAYNLGKFDVAIARFEAAYELSHANALLYNLGQAYSKRYEVDPDPAHLRQARVLFINFAKISEAAGEDSRDARARVTAIDAKLAEIKAAEAEAAPQPEGPTPPPAPATPPPKQPYRPGAPGIAGYALLGAGLVLGTGLGALGFVSADRITAQRADEATYVPLSAARAQLYDDGVQSARGLAFAGIGIGGALLLTGVVLVAVDAARGGKAGLRRAQLRPGGLAVAF</sequence>
<feature type="transmembrane region" description="Helical" evidence="2">
    <location>
        <begin position="158"/>
        <end position="180"/>
    </location>
</feature>
<proteinExistence type="predicted"/>
<reference evidence="3 4" key="1">
    <citation type="submission" date="2022-11" db="EMBL/GenBank/DDBJ databases">
        <title>Minimal conservation of predation-associated metabolite biosynthetic gene clusters underscores biosynthetic potential of Myxococcota including descriptions for ten novel species: Archangium lansinium sp. nov., Myxococcus landrumus sp. nov., Nannocystis bai.</title>
        <authorList>
            <person name="Ahearne A."/>
            <person name="Stevens C."/>
            <person name="Dowd S."/>
        </authorList>
    </citation>
    <scope>NUCLEOTIDE SEQUENCE [LARGE SCALE GENOMIC DNA]</scope>
    <source>
        <strain evidence="3 4">NCELM</strain>
    </source>
</reference>
<organism evidence="3 4">
    <name type="scientific">Nannocystis radixulma</name>
    <dbReference type="NCBI Taxonomy" id="2995305"/>
    <lineage>
        <taxon>Bacteria</taxon>
        <taxon>Pseudomonadati</taxon>
        <taxon>Myxococcota</taxon>
        <taxon>Polyangia</taxon>
        <taxon>Nannocystales</taxon>
        <taxon>Nannocystaceae</taxon>
        <taxon>Nannocystis</taxon>
    </lineage>
</organism>
<keyword evidence="2" id="KW-0812">Transmembrane</keyword>
<gene>
    <name evidence="3" type="ORF">POL58_05355</name>
</gene>
<comment type="caution">
    <text evidence="3">The sequence shown here is derived from an EMBL/GenBank/DDBJ whole genome shotgun (WGS) entry which is preliminary data.</text>
</comment>
<feature type="region of interest" description="Disordered" evidence="1">
    <location>
        <begin position="126"/>
        <end position="152"/>
    </location>
</feature>
<keyword evidence="2" id="KW-1133">Transmembrane helix</keyword>
<dbReference type="Gene3D" id="1.25.40.10">
    <property type="entry name" value="Tetratricopeptide repeat domain"/>
    <property type="match status" value="1"/>
</dbReference>
<protein>
    <recommendedName>
        <fullName evidence="5">Tetratricopeptide repeat protein</fullName>
    </recommendedName>
</protein>
<evidence type="ECO:0000313" key="4">
    <source>
        <dbReference type="Proteomes" id="UP001217838"/>
    </source>
</evidence>
<dbReference type="RefSeq" id="WP_271995079.1">
    <property type="nucleotide sequence ID" value="NZ_JAQNDN010000001.1"/>
</dbReference>
<evidence type="ECO:0000256" key="1">
    <source>
        <dbReference type="SAM" id="MobiDB-lite"/>
    </source>
</evidence>
<dbReference type="Proteomes" id="UP001217838">
    <property type="component" value="Unassembled WGS sequence"/>
</dbReference>
<feature type="compositionally biased region" description="Pro residues" evidence="1">
    <location>
        <begin position="133"/>
        <end position="150"/>
    </location>
</feature>
<keyword evidence="2" id="KW-0472">Membrane</keyword>
<name>A0ABT5AZ92_9BACT</name>
<keyword evidence="4" id="KW-1185">Reference proteome</keyword>